<name>A0A4Q7V8I1_9BURK</name>
<accession>A0A4Q7V8I1</accession>
<gene>
    <name evidence="7" type="ORF">EV681_4379</name>
</gene>
<feature type="region of interest" description="Disordered" evidence="5">
    <location>
        <begin position="1"/>
        <end position="22"/>
    </location>
</feature>
<dbReference type="InterPro" id="IPR009056">
    <property type="entry name" value="Cyt_c-like_dom"/>
</dbReference>
<feature type="domain" description="Cytochrome c" evidence="6">
    <location>
        <begin position="563"/>
        <end position="666"/>
    </location>
</feature>
<evidence type="ECO:0000256" key="1">
    <source>
        <dbReference type="ARBA" id="ARBA00022617"/>
    </source>
</evidence>
<keyword evidence="1 4" id="KW-0349">Heme</keyword>
<dbReference type="Pfam" id="PF13442">
    <property type="entry name" value="Cytochrome_CBB3"/>
    <property type="match status" value="1"/>
</dbReference>
<evidence type="ECO:0000256" key="4">
    <source>
        <dbReference type="PROSITE-ProRule" id="PRU00433"/>
    </source>
</evidence>
<sequence>MTMDLTAPTATDISHTPEDSAGVDLSIPTDSQLLHGVVLRPPHWELGIQTNRIAQLQSLDSDRAANVPGVVNCIARGSFVGVVAVQRTQAQQACALLHATWVTPVAAGADVQPLTHQTATPGTIHSATGYEWNNHLAADAPDWAIAWHRDDQLTVWVNTNRQPALRQELSALLGLVPEAVQIVQHGQHTQDGLETAVEAALLAWDLHQPVRVQAAYAPAALAVKVEQNAQAASQHLTDREQWSINALDPRRASIAGRLCGLDSTSATGMALLTEYASAPVQKSGSSLVATDPYSYTAATVFAQESHFDEYCENRQLDPVQTRLAQINSERGHQLLKSVAQQSGWDQAASGPAAKAAGLGRGIAYSHIIDNDRNPPQEVWSVWSVELAVDARSGSLAVSKLTVGHDASHNESAPPSTPETQRLLKDRLGKWTQSLLGQQTQQGANSHSEQDKQRPLALPEVQVINSARSLDQPLAWGPGVELPAAAAIANAIYSATGLRIRETPFALPTLSLEPPPTAKRSRRWRNSWLGGLMAAATGALVVAAPWRTSIPPVARVDTSIFSAQAIERGRLVALTGDCMVCHTAPGGQTNAGGLGLDTPFGTIFTTNITPDRETGIGAWSYKAFERAMREGIHRDGKHLYPAFPYTAYAKMSDEDLQSLYAYLMTRPAVSAPNQETRLPFPMNLRPLVAGWNALFHRDRQAYAPNPEKSPLWNRGAYLVNSSGHCAACHSPRNALGAEKSGENNFLAGGFADNWEAPALNKLSSSPIAWTEQELFQYLRTGYSPLHGVAAGPMGPVVAGLAQLPESDVQAMAHYLASLNPAAAESTHNPAVLAARLEADSQANQEARLLPGETLFNGACAVCHDSGSGPVLFGARPSLALNSNLHSDHPDNVIQVLMHGITRPAQANLSTMPGFKNSMNDAQMESLLQYMRTRFAPDKPAWNNLRKKIAEIRQQQGHP</sequence>
<evidence type="ECO:0000256" key="3">
    <source>
        <dbReference type="ARBA" id="ARBA00023004"/>
    </source>
</evidence>
<feature type="domain" description="Cytochrome c" evidence="6">
    <location>
        <begin position="845"/>
        <end position="933"/>
    </location>
</feature>
<keyword evidence="8" id="KW-1185">Reference proteome</keyword>
<dbReference type="AlphaFoldDB" id="A0A4Q7V8I1"/>
<dbReference type="SUPFAM" id="SSF46626">
    <property type="entry name" value="Cytochrome c"/>
    <property type="match status" value="3"/>
</dbReference>
<dbReference type="EMBL" id="SHKO01000005">
    <property type="protein sequence ID" value="RZT91623.1"/>
    <property type="molecule type" value="Genomic_DNA"/>
</dbReference>
<keyword evidence="2 4" id="KW-0479">Metal-binding</keyword>
<evidence type="ECO:0000259" key="6">
    <source>
        <dbReference type="PROSITE" id="PS51007"/>
    </source>
</evidence>
<dbReference type="InterPro" id="IPR037165">
    <property type="entry name" value="AldOxase/xan_DH_Mopterin-bd_sf"/>
</dbReference>
<evidence type="ECO:0000313" key="7">
    <source>
        <dbReference type="EMBL" id="RZT91623.1"/>
    </source>
</evidence>
<comment type="caution">
    <text evidence="7">The sequence shown here is derived from an EMBL/GenBank/DDBJ whole genome shotgun (WGS) entry which is preliminary data.</text>
</comment>
<dbReference type="Pfam" id="PF00034">
    <property type="entry name" value="Cytochrom_C"/>
    <property type="match status" value="2"/>
</dbReference>
<dbReference type="GO" id="GO:0016491">
    <property type="term" value="F:oxidoreductase activity"/>
    <property type="evidence" value="ECO:0007669"/>
    <property type="project" value="InterPro"/>
</dbReference>
<reference evidence="7 8" key="1">
    <citation type="submission" date="2019-02" db="EMBL/GenBank/DDBJ databases">
        <title>Genomic Encyclopedia of Type Strains, Phase IV (KMG-IV): sequencing the most valuable type-strain genomes for metagenomic binning, comparative biology and taxonomic classification.</title>
        <authorList>
            <person name="Goeker M."/>
        </authorList>
    </citation>
    <scope>NUCLEOTIDE SEQUENCE [LARGE SCALE GENOMIC DNA]</scope>
    <source>
        <strain evidence="7 8">DSM 23814</strain>
    </source>
</reference>
<dbReference type="GO" id="GO:0020037">
    <property type="term" value="F:heme binding"/>
    <property type="evidence" value="ECO:0007669"/>
    <property type="project" value="InterPro"/>
</dbReference>
<dbReference type="PANTHER" id="PTHR35008">
    <property type="entry name" value="BLL4482 PROTEIN-RELATED"/>
    <property type="match status" value="1"/>
</dbReference>
<dbReference type="Proteomes" id="UP000293398">
    <property type="component" value="Unassembled WGS sequence"/>
</dbReference>
<dbReference type="PANTHER" id="PTHR35008:SF8">
    <property type="entry name" value="ALCOHOL DEHYDROGENASE CYTOCHROME C SUBUNIT"/>
    <property type="match status" value="1"/>
</dbReference>
<keyword evidence="3 4" id="KW-0408">Iron</keyword>
<dbReference type="GO" id="GO:0009055">
    <property type="term" value="F:electron transfer activity"/>
    <property type="evidence" value="ECO:0007669"/>
    <property type="project" value="InterPro"/>
</dbReference>
<proteinExistence type="predicted"/>
<dbReference type="SUPFAM" id="SSF56003">
    <property type="entry name" value="Molybdenum cofactor-binding domain"/>
    <property type="match status" value="1"/>
</dbReference>
<dbReference type="InterPro" id="IPR051459">
    <property type="entry name" value="Cytochrome_c-type_DH"/>
</dbReference>
<dbReference type="PROSITE" id="PS51007">
    <property type="entry name" value="CYTC"/>
    <property type="match status" value="3"/>
</dbReference>
<dbReference type="InterPro" id="IPR036909">
    <property type="entry name" value="Cyt_c-like_dom_sf"/>
</dbReference>
<evidence type="ECO:0000313" key="8">
    <source>
        <dbReference type="Proteomes" id="UP000293398"/>
    </source>
</evidence>
<dbReference type="Gene3D" id="1.10.760.10">
    <property type="entry name" value="Cytochrome c-like domain"/>
    <property type="match status" value="3"/>
</dbReference>
<organism evidence="7 8">
    <name type="scientific">Advenella incenata</name>
    <dbReference type="NCBI Taxonomy" id="267800"/>
    <lineage>
        <taxon>Bacteria</taxon>
        <taxon>Pseudomonadati</taxon>
        <taxon>Pseudomonadota</taxon>
        <taxon>Betaproteobacteria</taxon>
        <taxon>Burkholderiales</taxon>
        <taxon>Alcaligenaceae</taxon>
    </lineage>
</organism>
<dbReference type="GO" id="GO:0046872">
    <property type="term" value="F:metal ion binding"/>
    <property type="evidence" value="ECO:0007669"/>
    <property type="project" value="UniProtKB-KW"/>
</dbReference>
<evidence type="ECO:0000256" key="2">
    <source>
        <dbReference type="ARBA" id="ARBA00022723"/>
    </source>
</evidence>
<dbReference type="RefSeq" id="WP_165393166.1">
    <property type="nucleotide sequence ID" value="NZ_SHKO01000005.1"/>
</dbReference>
<feature type="domain" description="Cytochrome c" evidence="6">
    <location>
        <begin position="709"/>
        <end position="818"/>
    </location>
</feature>
<dbReference type="Gene3D" id="3.30.365.10">
    <property type="entry name" value="Aldehyde oxidase/xanthine dehydrogenase, molybdopterin binding domain"/>
    <property type="match status" value="2"/>
</dbReference>
<evidence type="ECO:0000256" key="5">
    <source>
        <dbReference type="SAM" id="MobiDB-lite"/>
    </source>
</evidence>
<protein>
    <submittedName>
        <fullName evidence="7">Nicotinate dehydrogenase subunit B</fullName>
    </submittedName>
</protein>